<evidence type="ECO:0000313" key="1">
    <source>
        <dbReference type="EMBL" id="MXU82194.1"/>
    </source>
</evidence>
<sequence>MLAMFTMAPSVTFVSSIDLTASCVTRNVPFRLVFTVLSYEHSDKLTRNAGLCMMPALFTTTLMFSLE</sequence>
<proteinExistence type="predicted"/>
<reference evidence="1" key="1">
    <citation type="submission" date="2019-12" db="EMBL/GenBank/DDBJ databases">
        <title>An insight into the sialome of adult female Ixodes ricinus ticks feeding for 6 days.</title>
        <authorList>
            <person name="Perner J."/>
            <person name="Ribeiro J.M.C."/>
        </authorList>
    </citation>
    <scope>NUCLEOTIDE SEQUENCE</scope>
    <source>
        <strain evidence="1">Semi-engorged</strain>
        <tissue evidence="1">Salivary glands</tissue>
    </source>
</reference>
<name>A0A6B0U0I9_IXORI</name>
<dbReference type="AlphaFoldDB" id="A0A6B0U0I9"/>
<organism evidence="1">
    <name type="scientific">Ixodes ricinus</name>
    <name type="common">Common tick</name>
    <name type="synonym">Acarus ricinus</name>
    <dbReference type="NCBI Taxonomy" id="34613"/>
    <lineage>
        <taxon>Eukaryota</taxon>
        <taxon>Metazoa</taxon>
        <taxon>Ecdysozoa</taxon>
        <taxon>Arthropoda</taxon>
        <taxon>Chelicerata</taxon>
        <taxon>Arachnida</taxon>
        <taxon>Acari</taxon>
        <taxon>Parasitiformes</taxon>
        <taxon>Ixodida</taxon>
        <taxon>Ixodoidea</taxon>
        <taxon>Ixodidae</taxon>
        <taxon>Ixodinae</taxon>
        <taxon>Ixodes</taxon>
    </lineage>
</organism>
<protein>
    <submittedName>
        <fullName evidence="1">Putative secreted protein</fullName>
    </submittedName>
</protein>
<accession>A0A6B0U0I9</accession>
<dbReference type="EMBL" id="GIFC01000111">
    <property type="protein sequence ID" value="MXU82194.1"/>
    <property type="molecule type" value="Transcribed_RNA"/>
</dbReference>